<organism evidence="1 2">
    <name type="scientific">Rossellomorea pakistanensis</name>
    <dbReference type="NCBI Taxonomy" id="992288"/>
    <lineage>
        <taxon>Bacteria</taxon>
        <taxon>Bacillati</taxon>
        <taxon>Bacillota</taxon>
        <taxon>Bacilli</taxon>
        <taxon>Bacillales</taxon>
        <taxon>Bacillaceae</taxon>
        <taxon>Rossellomorea</taxon>
    </lineage>
</organism>
<name>A0ABS2NI08_9BACI</name>
<protein>
    <submittedName>
        <fullName evidence="1">Uncharacterized protein</fullName>
    </submittedName>
</protein>
<keyword evidence="2" id="KW-1185">Reference proteome</keyword>
<evidence type="ECO:0000313" key="2">
    <source>
        <dbReference type="Proteomes" id="UP001646157"/>
    </source>
</evidence>
<reference evidence="1 2" key="1">
    <citation type="submission" date="2021-01" db="EMBL/GenBank/DDBJ databases">
        <title>Genomic Encyclopedia of Type Strains, Phase IV (KMG-IV): sequencing the most valuable type-strain genomes for metagenomic binning, comparative biology and taxonomic classification.</title>
        <authorList>
            <person name="Goeker M."/>
        </authorList>
    </citation>
    <scope>NUCLEOTIDE SEQUENCE [LARGE SCALE GENOMIC DNA]</scope>
    <source>
        <strain evidence="1 2">DSM 24834</strain>
    </source>
</reference>
<accession>A0ABS2NI08</accession>
<comment type="caution">
    <text evidence="1">The sequence shown here is derived from an EMBL/GenBank/DDBJ whole genome shotgun (WGS) entry which is preliminary data.</text>
</comment>
<dbReference type="EMBL" id="JAFBDZ010000004">
    <property type="protein sequence ID" value="MBM7587496.1"/>
    <property type="molecule type" value="Genomic_DNA"/>
</dbReference>
<gene>
    <name evidence="1" type="ORF">JOC86_004069</name>
</gene>
<dbReference type="Proteomes" id="UP001646157">
    <property type="component" value="Unassembled WGS sequence"/>
</dbReference>
<evidence type="ECO:0000313" key="1">
    <source>
        <dbReference type="EMBL" id="MBM7587496.1"/>
    </source>
</evidence>
<sequence length="31" mass="3725">MKYILFGKLVRKLSSLQMYTMKRCTELNQEA</sequence>
<proteinExistence type="predicted"/>